<reference evidence="10 11" key="1">
    <citation type="submission" date="2019-06" db="EMBL/GenBank/DDBJ databases">
        <title>Draft genome sequence of the filamentous fungus Phialemoniopsis curvata isolated from diesel fuel.</title>
        <authorList>
            <person name="Varaljay V.A."/>
            <person name="Lyon W.J."/>
            <person name="Crouch A.L."/>
            <person name="Drake C.E."/>
            <person name="Hollomon J.M."/>
            <person name="Nadeau L.J."/>
            <person name="Nunn H.S."/>
            <person name="Stevenson B.S."/>
            <person name="Bojanowski C.L."/>
            <person name="Crookes-Goodson W.J."/>
        </authorList>
    </citation>
    <scope>NUCLEOTIDE SEQUENCE [LARGE SCALE GENOMIC DNA]</scope>
    <source>
        <strain evidence="10 11">D216</strain>
    </source>
</reference>
<dbReference type="InParanoid" id="A0A507B628"/>
<comment type="similarity">
    <text evidence="7">Belongs to the ustYa family.</text>
</comment>
<dbReference type="GO" id="GO:0016020">
    <property type="term" value="C:membrane"/>
    <property type="evidence" value="ECO:0007669"/>
    <property type="project" value="UniProtKB-SubCell"/>
</dbReference>
<dbReference type="STRING" id="1093900.A0A507B628"/>
<dbReference type="InterPro" id="IPR021765">
    <property type="entry name" value="UstYa-like"/>
</dbReference>
<accession>A0A507B628</accession>
<evidence type="ECO:0000256" key="8">
    <source>
        <dbReference type="SAM" id="MobiDB-lite"/>
    </source>
</evidence>
<evidence type="ECO:0000256" key="5">
    <source>
        <dbReference type="ARBA" id="ARBA00023136"/>
    </source>
</evidence>
<evidence type="ECO:0000256" key="3">
    <source>
        <dbReference type="ARBA" id="ARBA00022989"/>
    </source>
</evidence>
<dbReference type="GO" id="GO:0043386">
    <property type="term" value="P:mycotoxin biosynthetic process"/>
    <property type="evidence" value="ECO:0007669"/>
    <property type="project" value="InterPro"/>
</dbReference>
<organism evidence="10 11">
    <name type="scientific">Thyridium curvatum</name>
    <dbReference type="NCBI Taxonomy" id="1093900"/>
    <lineage>
        <taxon>Eukaryota</taxon>
        <taxon>Fungi</taxon>
        <taxon>Dikarya</taxon>
        <taxon>Ascomycota</taxon>
        <taxon>Pezizomycotina</taxon>
        <taxon>Sordariomycetes</taxon>
        <taxon>Sordariomycetidae</taxon>
        <taxon>Thyridiales</taxon>
        <taxon>Thyridiaceae</taxon>
        <taxon>Thyridium</taxon>
    </lineage>
</organism>
<evidence type="ECO:0000256" key="7">
    <source>
        <dbReference type="ARBA" id="ARBA00035112"/>
    </source>
</evidence>
<dbReference type="EMBL" id="SKBQ01000010">
    <property type="protein sequence ID" value="TPX18575.1"/>
    <property type="molecule type" value="Genomic_DNA"/>
</dbReference>
<evidence type="ECO:0000256" key="2">
    <source>
        <dbReference type="ARBA" id="ARBA00022692"/>
    </source>
</evidence>
<dbReference type="PANTHER" id="PTHR33365">
    <property type="entry name" value="YALI0B05434P"/>
    <property type="match status" value="1"/>
</dbReference>
<comment type="subcellular location">
    <subcellularLocation>
        <location evidence="1">Membrane</location>
        <topology evidence="1">Single-pass membrane protein</topology>
    </subcellularLocation>
</comment>
<evidence type="ECO:0008006" key="12">
    <source>
        <dbReference type="Google" id="ProtNLM"/>
    </source>
</evidence>
<evidence type="ECO:0000256" key="6">
    <source>
        <dbReference type="ARBA" id="ARBA00023180"/>
    </source>
</evidence>
<evidence type="ECO:0000313" key="10">
    <source>
        <dbReference type="EMBL" id="TPX18575.1"/>
    </source>
</evidence>
<feature type="transmembrane region" description="Helical" evidence="9">
    <location>
        <begin position="45"/>
        <end position="66"/>
    </location>
</feature>
<protein>
    <recommendedName>
        <fullName evidence="12">Tat pathway signal sequence</fullName>
    </recommendedName>
</protein>
<dbReference type="AlphaFoldDB" id="A0A507B628"/>
<sequence>MAAFRDKNAEYAPLHRESDHFEDVDEALGPSHIEVPLSKPRRRSFVLISLAWVFSSILFAFLGGIAGRKLLDMDKRCAAYTTQYSPVLDNVDVHYSVTRFNGSFMQENIYRRKGSPEVDAAWEALGVNYRPGIIPTDVGLKSGLTPAHVQRADKYGGGFFINVEGMHHLHCLNLVRKSLYYNYEYYKDLGTHAFKNEERILQLHISHCVDNLRQVLMCNVDTGVLGQVWAHPDNPSAFPDFNTDHKCKNYDAVRLYAEKIQAPPDEKLPPGYLKHPSDGDVLPSTP</sequence>
<dbReference type="OrthoDB" id="3687641at2759"/>
<feature type="region of interest" description="Disordered" evidence="8">
    <location>
        <begin position="262"/>
        <end position="286"/>
    </location>
</feature>
<evidence type="ECO:0000256" key="9">
    <source>
        <dbReference type="SAM" id="Phobius"/>
    </source>
</evidence>
<keyword evidence="3 9" id="KW-1133">Transmembrane helix</keyword>
<comment type="caution">
    <text evidence="10">The sequence shown here is derived from an EMBL/GenBank/DDBJ whole genome shotgun (WGS) entry which is preliminary data.</text>
</comment>
<proteinExistence type="inferred from homology"/>
<evidence type="ECO:0000256" key="4">
    <source>
        <dbReference type="ARBA" id="ARBA00023026"/>
    </source>
</evidence>
<keyword evidence="11" id="KW-1185">Reference proteome</keyword>
<dbReference type="RefSeq" id="XP_031000286.1">
    <property type="nucleotide sequence ID" value="XM_031136621.1"/>
</dbReference>
<keyword evidence="2 9" id="KW-0812">Transmembrane</keyword>
<keyword evidence="6" id="KW-0325">Glycoprotein</keyword>
<evidence type="ECO:0000256" key="1">
    <source>
        <dbReference type="ARBA" id="ARBA00004167"/>
    </source>
</evidence>
<evidence type="ECO:0000313" key="11">
    <source>
        <dbReference type="Proteomes" id="UP000319257"/>
    </source>
</evidence>
<gene>
    <name evidence="10" type="ORF">E0L32_002432</name>
</gene>
<dbReference type="Proteomes" id="UP000319257">
    <property type="component" value="Unassembled WGS sequence"/>
</dbReference>
<keyword evidence="5 9" id="KW-0472">Membrane</keyword>
<dbReference type="Pfam" id="PF11807">
    <property type="entry name" value="UstYa"/>
    <property type="match status" value="1"/>
</dbReference>
<name>A0A507B628_9PEZI</name>
<keyword evidence="4" id="KW-0843">Virulence</keyword>
<dbReference type="GeneID" id="41969879"/>
<dbReference type="PANTHER" id="PTHR33365:SF13">
    <property type="entry name" value="TAT PATHWAY SIGNAL SEQUENCE"/>
    <property type="match status" value="1"/>
</dbReference>